<dbReference type="Proteomes" id="UP000472580">
    <property type="component" value="Unassembled WGS sequence"/>
</dbReference>
<dbReference type="EC" id="3.6.4.13" evidence="8"/>
<dbReference type="InterPro" id="IPR024590">
    <property type="entry name" value="HrpA_C"/>
</dbReference>
<evidence type="ECO:0000256" key="3">
    <source>
        <dbReference type="ARBA" id="ARBA00022806"/>
    </source>
</evidence>
<sequence>MADNFKDLRAKLEKAAAAKKTEQPKAAEKNVKPAQHKKANVPKTAPRTEKKTGQPEKKQTPQKNKVPVKKQPGTSLKDFSQLKALRHQIGSSAEAEKKKEVKNKTQPKKTETAPSSGKKSEVRNVPPKLQLEEQLPVSERADEIAEAIKNNQVVIVSGETGSGKTTQLPKIAMMVGRGTKGLIGHTQPRRIAATSIAKRISEEMGAELGSVVGYKIRFKDEIQPGASVKLMTDGILLAETQHDRLLKAYDTIIIDEAHERSLNIDFLLGYLREILPKRPDLKVIITSATIDSERFAKHFEPVNGKPVPIINVSGRLYPVQIRYRPIEDTDESDDKTMMSAIADACSELMSAGNGDILVFLPGEREIREASEALSEFAQKGVEILPLFSRLSIEEQDRIFRSGGRRRIVLSTNIAETSLTVPGIRYVVDSGLARVKRYSYRNKVEQLQVEAISQAAAQQRAGRCGRVANGICIRLYDEDDFNRRPEFTDPEILRSSLATVILRMKSLHLTDVREFPFVEAPLPRAISDGYDLLRELNAVTERGGELTQIGWKLARLPLDARIARMLQAAEENQALAEVLVIASAISIQDPRERPLDAQEKAAEAHKKFGDDKSDFNSWLKLWNWTQNEIANKESNRLLDQKFRQNFLSVKRLREWRDVYRQLKDLVAELGWRVNTAPATYEQLHKALLTGLLGNVGFKNLDADFRTPPYTGARGIKFWPWPGSSIAKKSGKWIMASELMETSRLYARTIANIEPEWLEKVGAHLLKKSWSDPHWEKKAGHVVAFEKATLYGLPVYGQRRVDFSKKDPALARELFIREALVQEDYESRAPFWQHNMAMIRDIREMEHKSRRPDVLVDDSLIYDFYDKRIPKEVISQSTFDKWRAQVEQDSQKLLYLTKNDLMRHDASGITIEYFPKKLEIAGVPMALNYNFDPGSVRDGVTLTVPLFALNQLDAERLEWLVPGMVKEKVQMLLKSLPQRLRRHFVPLPDWAKAFAQRHEVPKGDLFETIIAEAKEQFRIDIRKSDFKLEMLPPHLSMNYKVVDEHGRQLDMSRSIPQLRSALSAQARETFQNIASKDSKVAEELQEQITEWNFGELPEVMEIKRKGLSLIGHPALVDKGEYCSLEVFDDPQQAQELHKKGLVRLIRIALKEQIKYLDKNLKSLQTTQIQGASIVSLRKAFPSFEEIKADVIDAAIESAAFTEELPMNKEQFGEMIGRVKEKLNLLALELGRLLSAIVAEAALAQQKLNGIKAYEKVHEDITQQLFDLFEPHFIRKVPMDRLKHYSRYMKAIQVRIERLRNDPNRDAERMESIHELTVPYKRELASRKGVYDPQLAEFANMLQELRVSLFAQELRTPVPISVKRLKKMWESIVRKW</sequence>
<dbReference type="Pfam" id="PF00270">
    <property type="entry name" value="DEAD"/>
    <property type="match status" value="1"/>
</dbReference>
<dbReference type="Pfam" id="PF04408">
    <property type="entry name" value="WHD_HA2"/>
    <property type="match status" value="1"/>
</dbReference>
<dbReference type="InterPro" id="IPR011545">
    <property type="entry name" value="DEAD/DEAH_box_helicase_dom"/>
</dbReference>
<dbReference type="InterPro" id="IPR001650">
    <property type="entry name" value="Helicase_C-like"/>
</dbReference>
<feature type="compositionally biased region" description="Low complexity" evidence="5">
    <location>
        <begin position="61"/>
        <end position="72"/>
    </location>
</feature>
<evidence type="ECO:0000256" key="4">
    <source>
        <dbReference type="ARBA" id="ARBA00022840"/>
    </source>
</evidence>
<dbReference type="Pfam" id="PF21010">
    <property type="entry name" value="HA2_C"/>
    <property type="match status" value="1"/>
</dbReference>
<dbReference type="SMART" id="SM00847">
    <property type="entry name" value="HA2"/>
    <property type="match status" value="1"/>
</dbReference>
<dbReference type="Gene3D" id="1.20.120.1080">
    <property type="match status" value="1"/>
</dbReference>
<proteinExistence type="predicted"/>
<dbReference type="Pfam" id="PF07717">
    <property type="entry name" value="OB_NTP_bind"/>
    <property type="match status" value="1"/>
</dbReference>
<feature type="compositionally biased region" description="Basic and acidic residues" evidence="5">
    <location>
        <begin position="46"/>
        <end position="59"/>
    </location>
</feature>
<evidence type="ECO:0000313" key="9">
    <source>
        <dbReference type="Proteomes" id="UP000472580"/>
    </source>
</evidence>
<dbReference type="Pfam" id="PF00271">
    <property type="entry name" value="Helicase_C"/>
    <property type="match status" value="1"/>
</dbReference>
<comment type="caution">
    <text evidence="8">The sequence shown here is derived from an EMBL/GenBank/DDBJ whole genome shotgun (WGS) entry which is preliminary data.</text>
</comment>
<reference evidence="8 9" key="1">
    <citation type="submission" date="2019-12" db="EMBL/GenBank/DDBJ databases">
        <title>Microbes associate with the intestines of laboratory mice.</title>
        <authorList>
            <person name="Navarre W."/>
            <person name="Wong E."/>
        </authorList>
    </citation>
    <scope>NUCLEOTIDE SEQUENCE [LARGE SCALE GENOMIC DNA]</scope>
    <source>
        <strain evidence="8 9">NM82_D38</strain>
    </source>
</reference>
<dbReference type="SMART" id="SM00490">
    <property type="entry name" value="HELICc"/>
    <property type="match status" value="1"/>
</dbReference>
<evidence type="ECO:0000256" key="1">
    <source>
        <dbReference type="ARBA" id="ARBA00022741"/>
    </source>
</evidence>
<dbReference type="InterPro" id="IPR011709">
    <property type="entry name" value="DEAD-box_helicase_OB_fold"/>
</dbReference>
<protein>
    <submittedName>
        <fullName evidence="8">ATP-dependent RNA helicase HrpA</fullName>
        <ecNumber evidence="8">3.6.4.13</ecNumber>
    </submittedName>
</protein>
<dbReference type="GO" id="GO:0003724">
    <property type="term" value="F:RNA helicase activity"/>
    <property type="evidence" value="ECO:0007669"/>
    <property type="project" value="UniProtKB-EC"/>
</dbReference>
<dbReference type="InterPro" id="IPR003593">
    <property type="entry name" value="AAA+_ATPase"/>
</dbReference>
<feature type="domain" description="Helicase C-terminal" evidence="7">
    <location>
        <begin position="340"/>
        <end position="507"/>
    </location>
</feature>
<keyword evidence="3 8" id="KW-0347">Helicase</keyword>
<evidence type="ECO:0000256" key="5">
    <source>
        <dbReference type="SAM" id="MobiDB-lite"/>
    </source>
</evidence>
<dbReference type="InterPro" id="IPR048333">
    <property type="entry name" value="HA2_WH"/>
</dbReference>
<dbReference type="PROSITE" id="PS51194">
    <property type="entry name" value="HELICASE_CTER"/>
    <property type="match status" value="1"/>
</dbReference>
<evidence type="ECO:0000256" key="2">
    <source>
        <dbReference type="ARBA" id="ARBA00022801"/>
    </source>
</evidence>
<accession>A0A6L6YEU4</accession>
<organism evidence="8 9">
    <name type="scientific">Parasutterella muris</name>
    <dbReference type="NCBI Taxonomy" id="2565572"/>
    <lineage>
        <taxon>Bacteria</taxon>
        <taxon>Pseudomonadati</taxon>
        <taxon>Pseudomonadota</taxon>
        <taxon>Betaproteobacteria</taxon>
        <taxon>Burkholderiales</taxon>
        <taxon>Sutterellaceae</taxon>
        <taxon>Parasutterella</taxon>
    </lineage>
</organism>
<gene>
    <name evidence="8" type="primary">hrpA</name>
    <name evidence="8" type="ORF">E5987_01665</name>
</gene>
<feature type="domain" description="Helicase ATP-binding" evidence="6">
    <location>
        <begin position="145"/>
        <end position="308"/>
    </location>
</feature>
<dbReference type="InterPro" id="IPR007502">
    <property type="entry name" value="Helicase-assoc_dom"/>
</dbReference>
<dbReference type="SUPFAM" id="SSF52540">
    <property type="entry name" value="P-loop containing nucleoside triphosphate hydrolases"/>
    <property type="match status" value="1"/>
</dbReference>
<dbReference type="NCBIfam" id="TIGR01967">
    <property type="entry name" value="DEAH_box_HrpA"/>
    <property type="match status" value="1"/>
</dbReference>
<keyword evidence="4" id="KW-0067">ATP-binding</keyword>
<dbReference type="PANTHER" id="PTHR18934">
    <property type="entry name" value="ATP-DEPENDENT RNA HELICASE"/>
    <property type="match status" value="1"/>
</dbReference>
<keyword evidence="9" id="KW-1185">Reference proteome</keyword>
<dbReference type="EMBL" id="WSRP01000003">
    <property type="protein sequence ID" value="MVX55914.1"/>
    <property type="molecule type" value="Genomic_DNA"/>
</dbReference>
<feature type="compositionally biased region" description="Basic and acidic residues" evidence="5">
    <location>
        <begin position="94"/>
        <end position="111"/>
    </location>
</feature>
<dbReference type="InterPro" id="IPR027417">
    <property type="entry name" value="P-loop_NTPase"/>
</dbReference>
<keyword evidence="2 8" id="KW-0378">Hydrolase</keyword>
<dbReference type="FunFam" id="1.20.120.1080:FF:000005">
    <property type="entry name" value="ATP-dependent helicase HrpA"/>
    <property type="match status" value="1"/>
</dbReference>
<dbReference type="Gene3D" id="3.40.50.300">
    <property type="entry name" value="P-loop containing nucleotide triphosphate hydrolases"/>
    <property type="match status" value="2"/>
</dbReference>
<dbReference type="Pfam" id="PF11898">
    <property type="entry name" value="DUF3418"/>
    <property type="match status" value="1"/>
</dbReference>
<dbReference type="SMART" id="SM00487">
    <property type="entry name" value="DEXDc"/>
    <property type="match status" value="1"/>
</dbReference>
<feature type="region of interest" description="Disordered" evidence="5">
    <location>
        <begin position="1"/>
        <end position="125"/>
    </location>
</feature>
<dbReference type="RefSeq" id="WP_160334346.1">
    <property type="nucleotide sequence ID" value="NZ_WSRP01000003.1"/>
</dbReference>
<dbReference type="InterPro" id="IPR010222">
    <property type="entry name" value="RNA_helicase_HrpA"/>
</dbReference>
<keyword evidence="1" id="KW-0547">Nucleotide-binding</keyword>
<dbReference type="OrthoDB" id="9805617at2"/>
<dbReference type="InterPro" id="IPR014001">
    <property type="entry name" value="Helicase_ATP-bd"/>
</dbReference>
<evidence type="ECO:0000259" key="6">
    <source>
        <dbReference type="PROSITE" id="PS51192"/>
    </source>
</evidence>
<dbReference type="GO" id="GO:0005524">
    <property type="term" value="F:ATP binding"/>
    <property type="evidence" value="ECO:0007669"/>
    <property type="project" value="UniProtKB-KW"/>
</dbReference>
<evidence type="ECO:0000313" key="8">
    <source>
        <dbReference type="EMBL" id="MVX55914.1"/>
    </source>
</evidence>
<name>A0A6L6YEU4_9BURK</name>
<dbReference type="PROSITE" id="PS51192">
    <property type="entry name" value="HELICASE_ATP_BIND_1"/>
    <property type="match status" value="1"/>
</dbReference>
<dbReference type="SMART" id="SM00382">
    <property type="entry name" value="AAA"/>
    <property type="match status" value="1"/>
</dbReference>
<evidence type="ECO:0000259" key="7">
    <source>
        <dbReference type="PROSITE" id="PS51194"/>
    </source>
</evidence>
<dbReference type="GO" id="GO:0016787">
    <property type="term" value="F:hydrolase activity"/>
    <property type="evidence" value="ECO:0007669"/>
    <property type="project" value="UniProtKB-KW"/>
</dbReference>
<dbReference type="PANTHER" id="PTHR18934:SF99">
    <property type="entry name" value="ATP-DEPENDENT RNA HELICASE DHX37-RELATED"/>
    <property type="match status" value="1"/>
</dbReference>
<dbReference type="CDD" id="cd18791">
    <property type="entry name" value="SF2_C_RHA"/>
    <property type="match status" value="1"/>
</dbReference>
<dbReference type="GO" id="GO:0003723">
    <property type="term" value="F:RNA binding"/>
    <property type="evidence" value="ECO:0007669"/>
    <property type="project" value="TreeGrafter"/>
</dbReference>
<feature type="compositionally biased region" description="Basic and acidic residues" evidence="5">
    <location>
        <begin position="1"/>
        <end position="31"/>
    </location>
</feature>